<feature type="region of interest" description="Disordered" evidence="1">
    <location>
        <begin position="337"/>
        <end position="424"/>
    </location>
</feature>
<protein>
    <submittedName>
        <fullName evidence="2">Uncharacterized protein</fullName>
    </submittedName>
</protein>
<feature type="compositionally biased region" description="Polar residues" evidence="1">
    <location>
        <begin position="479"/>
        <end position="490"/>
    </location>
</feature>
<keyword evidence="3" id="KW-1185">Reference proteome</keyword>
<accession>A0AAD7TRN0</accession>
<organism evidence="2 3">
    <name type="scientific">Trametes cubensis</name>
    <dbReference type="NCBI Taxonomy" id="1111947"/>
    <lineage>
        <taxon>Eukaryota</taxon>
        <taxon>Fungi</taxon>
        <taxon>Dikarya</taxon>
        <taxon>Basidiomycota</taxon>
        <taxon>Agaricomycotina</taxon>
        <taxon>Agaricomycetes</taxon>
        <taxon>Polyporales</taxon>
        <taxon>Polyporaceae</taxon>
        <taxon>Trametes</taxon>
    </lineage>
</organism>
<feature type="compositionally biased region" description="Low complexity" evidence="1">
    <location>
        <begin position="359"/>
        <end position="374"/>
    </location>
</feature>
<dbReference type="EMBL" id="JAPEVG010000228">
    <property type="protein sequence ID" value="KAJ8473283.1"/>
    <property type="molecule type" value="Genomic_DNA"/>
</dbReference>
<proteinExistence type="predicted"/>
<evidence type="ECO:0000256" key="1">
    <source>
        <dbReference type="SAM" id="MobiDB-lite"/>
    </source>
</evidence>
<gene>
    <name evidence="2" type="ORF">ONZ51_g7966</name>
</gene>
<sequence length="764" mass="81109">MRFPLARLSHLFHRRTKSDPELSRLASAPIATPATRPISATHLAGSFATADSTSSAEVFATYVPTGPTPVDGRTGPWQSAHHSSLPASFHHGSADHHRSIVSVLTHRIRDLESELLGEREAHQTALEANQGLANDISVLQSEILHLRRELFSALANAQDGPSPSNSDEQFQVEALASENAVLSTRCDRLKHFLDLMVAAGEPKPVVGAAYRDVLEGEEPEAALVAAIKAAMAQPDNVWRRLLEPVTGVRTQNDYLAQVQCTLDARAQTQDWRKRAKFWKRAAQEDGRHGETVTPSVSAISQVVDVLPRGRMERVGEMLENLKAGTLPLRVQRVTGSYTEDAASEPCRDEPLPVHEDAISAPQSSPALPSSLSASHSHEDMDVDIEPEDTQATDFPTSIPASSSSMVLPPTSSASTARLPPSVHSNLPPLASETFRASHSIKSLSSRSSRRSSLARPVPAPSCSSTCTPPSAEKHPRDSISASISASTQDSTKSRRRRAKIVAVPIVAASGKASEDAVAASTTQSTSRWSFFGPSTSATSAVSGLANSLLPLTVEPQQGPIPSIFEQAAIASDSMTNAPSFEFSVETALDDPTPRTPNRLSGVSLPKALLDFSSSPEDDLVLVLHSDFSSSPYRAPSASPTPDAARPGLDSAGSTPEKRSRLPVRMPGLKAIKRFSASIAISRPVLVDTTNAASFAFTTAPAGSVHGKPVAPGRPGAENADRTRVRARAPSVVARPAGAVSPSPPRPSKIPMGRRLQRFGIGGQA</sequence>
<name>A0AAD7TRN0_9APHY</name>
<evidence type="ECO:0000313" key="3">
    <source>
        <dbReference type="Proteomes" id="UP001215151"/>
    </source>
</evidence>
<feature type="region of interest" description="Disordered" evidence="1">
    <location>
        <begin position="440"/>
        <end position="497"/>
    </location>
</feature>
<feature type="compositionally biased region" description="Low complexity" evidence="1">
    <location>
        <begin position="400"/>
        <end position="414"/>
    </location>
</feature>
<feature type="compositionally biased region" description="Basic and acidic residues" evidence="1">
    <location>
        <begin position="345"/>
        <end position="357"/>
    </location>
</feature>
<feature type="compositionally biased region" description="Acidic residues" evidence="1">
    <location>
        <begin position="380"/>
        <end position="390"/>
    </location>
</feature>
<dbReference type="Proteomes" id="UP001215151">
    <property type="component" value="Unassembled WGS sequence"/>
</dbReference>
<comment type="caution">
    <text evidence="2">The sequence shown here is derived from an EMBL/GenBank/DDBJ whole genome shotgun (WGS) entry which is preliminary data.</text>
</comment>
<feature type="region of interest" description="Disordered" evidence="1">
    <location>
        <begin position="703"/>
        <end position="752"/>
    </location>
</feature>
<reference evidence="2" key="1">
    <citation type="submission" date="2022-11" db="EMBL/GenBank/DDBJ databases">
        <title>Genome Sequence of Cubamyces cubensis.</title>
        <authorList>
            <person name="Buettner E."/>
        </authorList>
    </citation>
    <scope>NUCLEOTIDE SEQUENCE</scope>
    <source>
        <strain evidence="2">MPL-01</strain>
    </source>
</reference>
<feature type="region of interest" description="Disordered" evidence="1">
    <location>
        <begin position="629"/>
        <end position="662"/>
    </location>
</feature>
<feature type="compositionally biased region" description="Low complexity" evidence="1">
    <location>
        <begin position="629"/>
        <end position="641"/>
    </location>
</feature>
<evidence type="ECO:0000313" key="2">
    <source>
        <dbReference type="EMBL" id="KAJ8473283.1"/>
    </source>
</evidence>
<dbReference type="AlphaFoldDB" id="A0AAD7TRN0"/>
<feature type="compositionally biased region" description="Low complexity" evidence="1">
    <location>
        <begin position="440"/>
        <end position="470"/>
    </location>
</feature>
<feature type="compositionally biased region" description="Low complexity" evidence="1">
    <location>
        <begin position="727"/>
        <end position="740"/>
    </location>
</feature>